<comment type="caution">
    <text evidence="7">The sequence shown here is derived from an EMBL/GenBank/DDBJ whole genome shotgun (WGS) entry which is preliminary data.</text>
</comment>
<feature type="transmembrane region" description="Helical" evidence="6">
    <location>
        <begin position="482"/>
        <end position="502"/>
    </location>
</feature>
<reference evidence="7 8" key="1">
    <citation type="submission" date="2013-08" db="EMBL/GenBank/DDBJ databases">
        <authorList>
            <person name="Huang J."/>
            <person name="Wang G."/>
        </authorList>
    </citation>
    <scope>NUCLEOTIDE SEQUENCE [LARGE SCALE GENOMIC DNA]</scope>
    <source>
        <strain evidence="7 8">JSM 076056</strain>
    </source>
</reference>
<comment type="subcellular location">
    <subcellularLocation>
        <location evidence="1">Cell membrane</location>
        <topology evidence="1">Multi-pass membrane protein</topology>
    </subcellularLocation>
</comment>
<feature type="transmembrane region" description="Helical" evidence="6">
    <location>
        <begin position="228"/>
        <end position="249"/>
    </location>
</feature>
<feature type="transmembrane region" description="Helical" evidence="6">
    <location>
        <begin position="385"/>
        <end position="405"/>
    </location>
</feature>
<evidence type="ECO:0000256" key="3">
    <source>
        <dbReference type="ARBA" id="ARBA00022692"/>
    </source>
</evidence>
<sequence>MKNGNSSNQFIKGALLLTIAGLVSKILSAGYRIPLQNITGNEGFYVYQQVYPILGIAWMLSLYGLPAALSSLVAEQTIKDKYRNGGTVFLPVFLAMMLLSLLGFLVVYFGSSALARFIGDPSLTPIYKLASFTFLFLPFTSVLRGWFQGDGDMKPTAISQVVEQLVRVVVILFAAVVLVGEDVYLIGSGAAYGSIAGALAAIITLVYFRVKHRNKALVRMEGLAWSRVLYTVFVVGVFTCFNYMTLLFMQLADALNLVNALESAGMSFEAAKEWKGIFDRGYPLLQLGLVLGSSLALALIPALTKQRLAKNEEQTILHTKQALSLSFYLSLGATIGLILMFPQVNVLFFETDEGTTALRVLSLAILFGSVGLTSSALLQGLGTTLLPAAIVLIAFVLKCVGNSIAVPLWGITGAAVSSTGAMAIICIANLVALRTKLKRSLPIMNLRLIGIVFVAVLALVVSVHTSLFLYREMFPVKQRLDYIGYTFVPVLVGALTYIIALIRGGAFTDELLEQFPLQSLISKLKK</sequence>
<dbReference type="eggNOG" id="COG2244">
    <property type="taxonomic scope" value="Bacteria"/>
</dbReference>
<evidence type="ECO:0000313" key="7">
    <source>
        <dbReference type="EMBL" id="KGX90077.1"/>
    </source>
</evidence>
<feature type="transmembrane region" description="Helical" evidence="6">
    <location>
        <begin position="52"/>
        <end position="74"/>
    </location>
</feature>
<feature type="transmembrane region" description="Helical" evidence="6">
    <location>
        <begin position="445"/>
        <end position="470"/>
    </location>
</feature>
<evidence type="ECO:0000256" key="6">
    <source>
        <dbReference type="SAM" id="Phobius"/>
    </source>
</evidence>
<dbReference type="PANTHER" id="PTHR30250:SF29">
    <property type="entry name" value="POLYSACCHARIDE BIOSYNTHESIS PROTEIN C-TERMINAL DOMAIN-CONTAINING PROTEIN"/>
    <property type="match status" value="1"/>
</dbReference>
<feature type="transmembrane region" description="Helical" evidence="6">
    <location>
        <begin position="191"/>
        <end position="208"/>
    </location>
</feature>
<dbReference type="CDD" id="cd13124">
    <property type="entry name" value="MATE_SpoVB_like"/>
    <property type="match status" value="1"/>
</dbReference>
<evidence type="ECO:0000256" key="5">
    <source>
        <dbReference type="ARBA" id="ARBA00023136"/>
    </source>
</evidence>
<keyword evidence="2" id="KW-1003">Cell membrane</keyword>
<feature type="transmembrane region" description="Helical" evidence="6">
    <location>
        <begin position="356"/>
        <end position="378"/>
    </location>
</feature>
<dbReference type="PANTHER" id="PTHR30250">
    <property type="entry name" value="PST FAMILY PREDICTED COLANIC ACID TRANSPORTER"/>
    <property type="match status" value="1"/>
</dbReference>
<dbReference type="EMBL" id="AVPE01000017">
    <property type="protein sequence ID" value="KGX90077.1"/>
    <property type="molecule type" value="Genomic_DNA"/>
</dbReference>
<accession>A0A0A5I2K7</accession>
<evidence type="ECO:0000256" key="1">
    <source>
        <dbReference type="ARBA" id="ARBA00004651"/>
    </source>
</evidence>
<keyword evidence="4 6" id="KW-1133">Transmembrane helix</keyword>
<evidence type="ECO:0000256" key="4">
    <source>
        <dbReference type="ARBA" id="ARBA00022989"/>
    </source>
</evidence>
<keyword evidence="8" id="KW-1185">Reference proteome</keyword>
<dbReference type="InterPro" id="IPR002797">
    <property type="entry name" value="Polysacc_synth"/>
</dbReference>
<feature type="transmembrane region" description="Helical" evidence="6">
    <location>
        <begin position="129"/>
        <end position="147"/>
    </location>
</feature>
<evidence type="ECO:0000256" key="2">
    <source>
        <dbReference type="ARBA" id="ARBA00022475"/>
    </source>
</evidence>
<dbReference type="PIRSF" id="PIRSF038958">
    <property type="entry name" value="PG_synth_SpoVB"/>
    <property type="match status" value="1"/>
</dbReference>
<feature type="transmembrane region" description="Helical" evidence="6">
    <location>
        <begin position="325"/>
        <end position="344"/>
    </location>
</feature>
<dbReference type="RefSeq" id="WP_026801669.1">
    <property type="nucleotide sequence ID" value="NZ_AULI01000021.1"/>
</dbReference>
<protein>
    <submittedName>
        <fullName evidence="7">Polysaccharide biosynthesis protein</fullName>
    </submittedName>
</protein>
<feature type="transmembrane region" description="Helical" evidence="6">
    <location>
        <begin position="411"/>
        <end position="433"/>
    </location>
</feature>
<dbReference type="Pfam" id="PF01943">
    <property type="entry name" value="Polysacc_synt"/>
    <property type="match status" value="1"/>
</dbReference>
<dbReference type="STRING" id="1385510.GCA_000425205_03483"/>
<organism evidence="7 8">
    <name type="scientific">Pontibacillus halophilus JSM 076056 = DSM 19796</name>
    <dbReference type="NCBI Taxonomy" id="1385510"/>
    <lineage>
        <taxon>Bacteria</taxon>
        <taxon>Bacillati</taxon>
        <taxon>Bacillota</taxon>
        <taxon>Bacilli</taxon>
        <taxon>Bacillales</taxon>
        <taxon>Bacillaceae</taxon>
        <taxon>Pontibacillus</taxon>
    </lineage>
</organism>
<feature type="transmembrane region" description="Helical" evidence="6">
    <location>
        <begin position="168"/>
        <end position="185"/>
    </location>
</feature>
<dbReference type="GO" id="GO:0005886">
    <property type="term" value="C:plasma membrane"/>
    <property type="evidence" value="ECO:0007669"/>
    <property type="project" value="UniProtKB-SubCell"/>
</dbReference>
<dbReference type="Proteomes" id="UP000030528">
    <property type="component" value="Unassembled WGS sequence"/>
</dbReference>
<evidence type="ECO:0000313" key="8">
    <source>
        <dbReference type="Proteomes" id="UP000030528"/>
    </source>
</evidence>
<dbReference type="InterPro" id="IPR024923">
    <property type="entry name" value="PG_synth_SpoVB"/>
</dbReference>
<proteinExistence type="predicted"/>
<keyword evidence="3 6" id="KW-0812">Transmembrane</keyword>
<dbReference type="AlphaFoldDB" id="A0A0A5I2K7"/>
<feature type="transmembrane region" description="Helical" evidence="6">
    <location>
        <begin position="86"/>
        <end position="109"/>
    </location>
</feature>
<name>A0A0A5I2K7_9BACI</name>
<dbReference type="OrthoDB" id="9775950at2"/>
<feature type="transmembrane region" description="Helical" evidence="6">
    <location>
        <begin position="284"/>
        <end position="304"/>
    </location>
</feature>
<dbReference type="InterPro" id="IPR050833">
    <property type="entry name" value="Poly_Biosynth_Transport"/>
</dbReference>
<keyword evidence="5 6" id="KW-0472">Membrane</keyword>
<gene>
    <name evidence="7" type="ORF">N781_08510</name>
</gene>